<keyword evidence="2" id="KW-1185">Reference proteome</keyword>
<dbReference type="Proteomes" id="UP001346149">
    <property type="component" value="Unassembled WGS sequence"/>
</dbReference>
<organism evidence="1 2">
    <name type="scientific">Trapa natans</name>
    <name type="common">Water chestnut</name>
    <dbReference type="NCBI Taxonomy" id="22666"/>
    <lineage>
        <taxon>Eukaryota</taxon>
        <taxon>Viridiplantae</taxon>
        <taxon>Streptophyta</taxon>
        <taxon>Embryophyta</taxon>
        <taxon>Tracheophyta</taxon>
        <taxon>Spermatophyta</taxon>
        <taxon>Magnoliopsida</taxon>
        <taxon>eudicotyledons</taxon>
        <taxon>Gunneridae</taxon>
        <taxon>Pentapetalae</taxon>
        <taxon>rosids</taxon>
        <taxon>malvids</taxon>
        <taxon>Myrtales</taxon>
        <taxon>Lythraceae</taxon>
        <taxon>Trapa</taxon>
    </lineage>
</organism>
<evidence type="ECO:0000313" key="1">
    <source>
        <dbReference type="EMBL" id="KAK4778901.1"/>
    </source>
</evidence>
<dbReference type="AlphaFoldDB" id="A0AAN7L4J2"/>
<name>A0AAN7L4J2_TRANT</name>
<evidence type="ECO:0000313" key="2">
    <source>
        <dbReference type="Proteomes" id="UP001346149"/>
    </source>
</evidence>
<sequence>MGGRCQPLDFSGEICYNENGRKLDHLRLPRASHMQGYLAGPNSLDMLWELTRECLASLRVSSAKAQSH</sequence>
<gene>
    <name evidence="1" type="ORF">SAY86_006429</name>
</gene>
<protein>
    <submittedName>
        <fullName evidence="1">Uncharacterized protein</fullName>
    </submittedName>
</protein>
<comment type="caution">
    <text evidence="1">The sequence shown here is derived from an EMBL/GenBank/DDBJ whole genome shotgun (WGS) entry which is preliminary data.</text>
</comment>
<reference evidence="1 2" key="1">
    <citation type="journal article" date="2023" name="Hortic Res">
        <title>Pangenome of water caltrop reveals structural variations and asymmetric subgenome divergence after allopolyploidization.</title>
        <authorList>
            <person name="Zhang X."/>
            <person name="Chen Y."/>
            <person name="Wang L."/>
            <person name="Yuan Y."/>
            <person name="Fang M."/>
            <person name="Shi L."/>
            <person name="Lu R."/>
            <person name="Comes H.P."/>
            <person name="Ma Y."/>
            <person name="Chen Y."/>
            <person name="Huang G."/>
            <person name="Zhou Y."/>
            <person name="Zheng Z."/>
            <person name="Qiu Y."/>
        </authorList>
    </citation>
    <scope>NUCLEOTIDE SEQUENCE [LARGE SCALE GENOMIC DNA]</scope>
    <source>
        <strain evidence="1">F231</strain>
    </source>
</reference>
<accession>A0AAN7L4J2</accession>
<proteinExistence type="predicted"/>
<dbReference type="EMBL" id="JAXQNO010000017">
    <property type="protein sequence ID" value="KAK4778901.1"/>
    <property type="molecule type" value="Genomic_DNA"/>
</dbReference>